<dbReference type="InterPro" id="IPR010730">
    <property type="entry name" value="HET"/>
</dbReference>
<name>A0A8H5I3N8_9HYPO</name>
<dbReference type="PANTHER" id="PTHR33112">
    <property type="entry name" value="DOMAIN PROTEIN, PUTATIVE-RELATED"/>
    <property type="match status" value="1"/>
</dbReference>
<evidence type="ECO:0000259" key="1">
    <source>
        <dbReference type="Pfam" id="PF06985"/>
    </source>
</evidence>
<organism evidence="2 3">
    <name type="scientific">Fusarium napiforme</name>
    <dbReference type="NCBI Taxonomy" id="42672"/>
    <lineage>
        <taxon>Eukaryota</taxon>
        <taxon>Fungi</taxon>
        <taxon>Dikarya</taxon>
        <taxon>Ascomycota</taxon>
        <taxon>Pezizomycotina</taxon>
        <taxon>Sordariomycetes</taxon>
        <taxon>Hypocreomycetidae</taxon>
        <taxon>Hypocreales</taxon>
        <taxon>Nectriaceae</taxon>
        <taxon>Fusarium</taxon>
        <taxon>Fusarium fujikuroi species complex</taxon>
    </lineage>
</organism>
<proteinExistence type="predicted"/>
<evidence type="ECO:0000313" key="2">
    <source>
        <dbReference type="EMBL" id="KAF5528762.1"/>
    </source>
</evidence>
<keyword evidence="3" id="KW-1185">Reference proteome</keyword>
<reference evidence="2 3" key="1">
    <citation type="submission" date="2020-05" db="EMBL/GenBank/DDBJ databases">
        <title>Identification and distribution of gene clusters putatively required for synthesis of sphingolipid metabolism inhibitors in phylogenetically diverse species of the filamentous fungus Fusarium.</title>
        <authorList>
            <person name="Kim H.-S."/>
            <person name="Busman M."/>
            <person name="Brown D.W."/>
            <person name="Divon H."/>
            <person name="Uhlig S."/>
            <person name="Proctor R.H."/>
        </authorList>
    </citation>
    <scope>NUCLEOTIDE SEQUENCE [LARGE SCALE GENOMIC DNA]</scope>
    <source>
        <strain evidence="2 3">NRRL 25196</strain>
    </source>
</reference>
<feature type="domain" description="Heterokaryon incompatibility" evidence="1">
    <location>
        <begin position="7"/>
        <end position="129"/>
    </location>
</feature>
<gene>
    <name evidence="2" type="ORF">FNAPI_14119</name>
</gene>
<dbReference type="Pfam" id="PF06985">
    <property type="entry name" value="HET"/>
    <property type="match status" value="1"/>
</dbReference>
<protein>
    <recommendedName>
        <fullName evidence="1">Heterokaryon incompatibility domain-containing protein</fullName>
    </recommendedName>
</protein>
<dbReference type="AlphaFoldDB" id="A0A8H5I3N8"/>
<dbReference type="Proteomes" id="UP000574317">
    <property type="component" value="Unassembled WGS sequence"/>
</dbReference>
<dbReference type="EMBL" id="JAAOAO010001336">
    <property type="protein sequence ID" value="KAF5528762.1"/>
    <property type="molecule type" value="Genomic_DNA"/>
</dbReference>
<sequence>MASGMEVTGLPKSIQDLIEVTRQIRFRYLWLDAFCIVQDDDDNKHQFNSIAEFYKQADVLISAGSASDCGEGFLQSRTVDRCYGSIFELPYEWKIDGHETRGSLLLSEMDLDCSTDNDPVHKRIWTFQEHLVSSRVISFGSRQIKWTCQQEKNVVDGGDYCEMIGGLEDNLRKAFSPSEYPSETLMEKDFRVWGWMVIVEEYSKHDYSRLEDRVPAFYEAMSRLAPLMDWTIDQCVYGIWKTDASRQLLWKKEETLSTQRV</sequence>
<comment type="caution">
    <text evidence="2">The sequence shown here is derived from an EMBL/GenBank/DDBJ whole genome shotgun (WGS) entry which is preliminary data.</text>
</comment>
<evidence type="ECO:0000313" key="3">
    <source>
        <dbReference type="Proteomes" id="UP000574317"/>
    </source>
</evidence>
<dbReference type="PANTHER" id="PTHR33112:SF16">
    <property type="entry name" value="HETEROKARYON INCOMPATIBILITY DOMAIN-CONTAINING PROTEIN"/>
    <property type="match status" value="1"/>
</dbReference>
<accession>A0A8H5I3N8</accession>